<dbReference type="Proteomes" id="UP000051952">
    <property type="component" value="Unassembled WGS sequence"/>
</dbReference>
<feature type="compositionally biased region" description="Basic and acidic residues" evidence="1">
    <location>
        <begin position="339"/>
        <end position="356"/>
    </location>
</feature>
<keyword evidence="3" id="KW-1185">Reference proteome</keyword>
<evidence type="ECO:0000256" key="1">
    <source>
        <dbReference type="SAM" id="MobiDB-lite"/>
    </source>
</evidence>
<feature type="compositionally biased region" description="Low complexity" evidence="1">
    <location>
        <begin position="300"/>
        <end position="324"/>
    </location>
</feature>
<protein>
    <submittedName>
        <fullName evidence="2">Uncharacterized protein</fullName>
    </submittedName>
</protein>
<accession>A0A0S4JK36</accession>
<dbReference type="AlphaFoldDB" id="A0A0S4JK36"/>
<proteinExistence type="predicted"/>
<dbReference type="VEuPathDB" id="TriTrypDB:BSAL_26895"/>
<reference evidence="3" key="1">
    <citation type="submission" date="2015-09" db="EMBL/GenBank/DDBJ databases">
        <authorList>
            <consortium name="Pathogen Informatics"/>
        </authorList>
    </citation>
    <scope>NUCLEOTIDE SEQUENCE [LARGE SCALE GENOMIC DNA]</scope>
    <source>
        <strain evidence="3">Lake Konstanz</strain>
    </source>
</reference>
<feature type="region of interest" description="Disordered" evidence="1">
    <location>
        <begin position="300"/>
        <end position="434"/>
    </location>
</feature>
<evidence type="ECO:0000313" key="3">
    <source>
        <dbReference type="Proteomes" id="UP000051952"/>
    </source>
</evidence>
<gene>
    <name evidence="2" type="ORF">BSAL_26895</name>
</gene>
<evidence type="ECO:0000313" key="2">
    <source>
        <dbReference type="EMBL" id="CUG90463.1"/>
    </source>
</evidence>
<dbReference type="EMBL" id="CYKH01001834">
    <property type="protein sequence ID" value="CUG90463.1"/>
    <property type="molecule type" value="Genomic_DNA"/>
</dbReference>
<sequence length="434" mass="47821">MSKTPATDASRPSTLEDELREPTNARARLRRVRQQEAAALYTGSYDRRIVGNMSAVRPNPHTSLHVDAHLHRDTYVDAHHSDTAYVDEYPRRPVSVNSALSHPATPSKSLRLAASIGGALTAYDPDGSVVLEGRAVNVTGQSLDGTDTAISRLMHGDFYCGPKGGGTVQELAIKKEGKFMRFRADSASRPPNCDVRHATHDATTMTKQQKQTSSSLIQQKKQREALKEARDLQQWPDAYLNPYGVAYRPGTASHGTTTRSHFTGKRIGETLPYHEEDDENVSTMAPLDLDRVFNDRLNSGRAGARSASSSARPLSSNRSNSSRPQTAASYRGPTYSSQKKTDAKVEEKMLRAHDAAQQEAEFQLRHQPARRPPSQPSPYETALQQQKGMEPGKASILSTDELKRIMTLVEQPKSFNATPRSGGYRPQSNGQFLV</sequence>
<name>A0A0S4JK36_BODSA</name>
<feature type="region of interest" description="Disordered" evidence="1">
    <location>
        <begin position="1"/>
        <end position="26"/>
    </location>
</feature>
<organism evidence="2 3">
    <name type="scientific">Bodo saltans</name>
    <name type="common">Flagellated protozoan</name>
    <dbReference type="NCBI Taxonomy" id="75058"/>
    <lineage>
        <taxon>Eukaryota</taxon>
        <taxon>Discoba</taxon>
        <taxon>Euglenozoa</taxon>
        <taxon>Kinetoplastea</taxon>
        <taxon>Metakinetoplastina</taxon>
        <taxon>Eubodonida</taxon>
        <taxon>Bodonidae</taxon>
        <taxon>Bodo</taxon>
    </lineage>
</organism>
<feature type="compositionally biased region" description="Polar residues" evidence="1">
    <location>
        <begin position="1"/>
        <end position="13"/>
    </location>
</feature>